<dbReference type="Proteomes" id="UP000593577">
    <property type="component" value="Unassembled WGS sequence"/>
</dbReference>
<protein>
    <submittedName>
        <fullName evidence="1">Uncharacterized protein</fullName>
    </submittedName>
</protein>
<organism evidence="1 2">
    <name type="scientific">Gossypium aridum</name>
    <name type="common">American cotton</name>
    <name type="synonym">Erioxylum aridum</name>
    <dbReference type="NCBI Taxonomy" id="34290"/>
    <lineage>
        <taxon>Eukaryota</taxon>
        <taxon>Viridiplantae</taxon>
        <taxon>Streptophyta</taxon>
        <taxon>Embryophyta</taxon>
        <taxon>Tracheophyta</taxon>
        <taxon>Spermatophyta</taxon>
        <taxon>Magnoliopsida</taxon>
        <taxon>eudicotyledons</taxon>
        <taxon>Gunneridae</taxon>
        <taxon>Pentapetalae</taxon>
        <taxon>rosids</taxon>
        <taxon>malvids</taxon>
        <taxon>Malvales</taxon>
        <taxon>Malvaceae</taxon>
        <taxon>Malvoideae</taxon>
        <taxon>Gossypium</taxon>
    </lineage>
</organism>
<sequence>MKAMIQSKPNLLFPLIFPDCHQEGTGLDRGVMEGPKGNFHVPGMVLVSKLLPIFLVFASLPLPRRISGRSLSWVKVDSDMFTKGSSRVLVR</sequence>
<gene>
    <name evidence="1" type="ORF">Goari_017285</name>
</gene>
<evidence type="ECO:0000313" key="2">
    <source>
        <dbReference type="Proteomes" id="UP000593577"/>
    </source>
</evidence>
<keyword evidence="2" id="KW-1185">Reference proteome</keyword>
<comment type="caution">
    <text evidence="1">The sequence shown here is derived from an EMBL/GenBank/DDBJ whole genome shotgun (WGS) entry which is preliminary data.</text>
</comment>
<proteinExistence type="predicted"/>
<accession>A0A7J8WLL2</accession>
<name>A0A7J8WLL2_GOSAI</name>
<dbReference type="EMBL" id="JABFAA010000002">
    <property type="protein sequence ID" value="MBA0675760.1"/>
    <property type="molecule type" value="Genomic_DNA"/>
</dbReference>
<reference evidence="1 2" key="1">
    <citation type="journal article" date="2019" name="Genome Biol. Evol.">
        <title>Insights into the evolution of the New World diploid cottons (Gossypium, subgenus Houzingenia) based on genome sequencing.</title>
        <authorList>
            <person name="Grover C.E."/>
            <person name="Arick M.A. 2nd"/>
            <person name="Thrash A."/>
            <person name="Conover J.L."/>
            <person name="Sanders W.S."/>
            <person name="Peterson D.G."/>
            <person name="Frelichowski J.E."/>
            <person name="Scheffler J.A."/>
            <person name="Scheffler B.E."/>
            <person name="Wendel J.F."/>
        </authorList>
    </citation>
    <scope>NUCLEOTIDE SEQUENCE [LARGE SCALE GENOMIC DNA]</scope>
    <source>
        <strain evidence="1">185</strain>
        <tissue evidence="1">Leaf</tissue>
    </source>
</reference>
<evidence type="ECO:0000313" key="1">
    <source>
        <dbReference type="EMBL" id="MBA0675760.1"/>
    </source>
</evidence>
<dbReference type="AlphaFoldDB" id="A0A7J8WLL2"/>